<dbReference type="PANTHER" id="PTHR12338">
    <property type="entry name" value="AUTOTRANSPORTER"/>
    <property type="match status" value="1"/>
</dbReference>
<dbReference type="InterPro" id="IPR004899">
    <property type="entry name" value="Pertactin_central"/>
</dbReference>
<sequence length="796" mass="86421">MGNHNDDLKAKLIAQHYQNTPASSYDPQGSTFDLISITQLDTTRKAHLYIPSGTTATLDKIGVGTGRLVYLYNADGQIDSGVTLTVGSGQSEEDDSPLMAAAIYLGGNSKLNTSADIVLNAIEGEGIWLTDNAQLTAKNHKISLLAGDTEAVTLRNNASAIFENVAIRGTQYNQVGLIASDSASIQFNHGTVDLSSDILTIGLGLEGATLAVDNSNVSANYAILADAYGYSDVSNNRVFTANKNTINITNSDVIGRELFVGVNTKEDIQPVSYDQATTVNVLNSRVSGRVVNLEDVSDEDADNELDIRIDTKENTNVFLTMKDSQWTVNGDSHLDTLAMANSTTTFQSDKAFQTLTISKDLIGNGHFDLNTDLANQQSDKIIVQGEDSGNFTLGIQDSGNEPQAANGKVTLVETQTGQAQFSLKDRDYVDAGAYRYRLSQDGTNWILSNRAGETNTQPDPVSEPEPQVEQPVAETPVEETVSPVVVTPVIPAIVETIPDDIPTEQPAMKALSEKSNALISLRQAQGLLISQSLQGIHQRLGELKNEQANSVWVKNINGRHKAKSQAVSADSRSSGFEMDYHNLQIGADRAVSENVRLGGFVGSSRADVDFNGEYGKGKLRSQAVGLYATFANADGWYVDSVVKYEHLTSQASEKRKYHAVSLSNEIGKRMIFGQNWTLTPQAQLSYHTIAGKDDEKRLNLFTARTGFRLAKGFEFANGWVVQPYAEVNGIAERSNNAKVRVNQYLFDVPESKGRLQAALGLNAGNGSHRIGIEVVQTYGNQVRQLLAAIVNYRYQW</sequence>
<name>W0R8K1_BIBTR</name>
<dbReference type="InterPro" id="IPR036709">
    <property type="entry name" value="Autotransporte_beta_dom_sf"/>
</dbReference>
<dbReference type="Pfam" id="PF03797">
    <property type="entry name" value="Autotransporter"/>
    <property type="match status" value="1"/>
</dbReference>
<dbReference type="Gene3D" id="2.40.128.130">
    <property type="entry name" value="Autotransporter beta-domain"/>
    <property type="match status" value="1"/>
</dbReference>
<dbReference type="InterPro" id="IPR006315">
    <property type="entry name" value="OM_autotransptr_brl_dom"/>
</dbReference>
<dbReference type="HOGENOM" id="CLU_019298_0_0_6"/>
<dbReference type="InterPro" id="IPR050909">
    <property type="entry name" value="Bact_Autotransporter_VF"/>
</dbReference>
<dbReference type="KEGG" id="btra:F544_22210"/>
<keyword evidence="2" id="KW-0964">Secreted</keyword>
<dbReference type="PROSITE" id="PS51208">
    <property type="entry name" value="AUTOTRANSPORTER"/>
    <property type="match status" value="1"/>
</dbReference>
<dbReference type="SMART" id="SM00869">
    <property type="entry name" value="Autotransporter"/>
    <property type="match status" value="1"/>
</dbReference>
<dbReference type="CDD" id="cd01343">
    <property type="entry name" value="PL1_Passenger_AT"/>
    <property type="match status" value="1"/>
</dbReference>
<evidence type="ECO:0000256" key="3">
    <source>
        <dbReference type="ARBA" id="ARBA00022729"/>
    </source>
</evidence>
<evidence type="ECO:0000313" key="5">
    <source>
        <dbReference type="EMBL" id="AHG87449.1"/>
    </source>
</evidence>
<dbReference type="GO" id="GO:0019867">
    <property type="term" value="C:outer membrane"/>
    <property type="evidence" value="ECO:0007669"/>
    <property type="project" value="InterPro"/>
</dbReference>
<comment type="subcellular location">
    <subcellularLocation>
        <location evidence="1">Secreted</location>
    </subcellularLocation>
</comment>
<dbReference type="SUPFAM" id="SSF103515">
    <property type="entry name" value="Autotransporter"/>
    <property type="match status" value="1"/>
</dbReference>
<proteinExistence type="predicted"/>
<evidence type="ECO:0000256" key="1">
    <source>
        <dbReference type="ARBA" id="ARBA00004613"/>
    </source>
</evidence>
<dbReference type="PANTHER" id="PTHR12338:SF5">
    <property type="entry name" value="ANTIGEN 43-RELATED"/>
    <property type="match status" value="1"/>
</dbReference>
<dbReference type="NCBIfam" id="TIGR01414">
    <property type="entry name" value="autotrans_barl"/>
    <property type="match status" value="1"/>
</dbReference>
<dbReference type="InterPro" id="IPR012332">
    <property type="entry name" value="Autotransporter_pectin_lyase_C"/>
</dbReference>
<dbReference type="Gene3D" id="2.160.20.20">
    <property type="match status" value="1"/>
</dbReference>
<dbReference type="GO" id="GO:0005576">
    <property type="term" value="C:extracellular region"/>
    <property type="evidence" value="ECO:0007669"/>
    <property type="project" value="UniProtKB-SubCell"/>
</dbReference>
<accession>W0R8K1</accession>
<dbReference type="Proteomes" id="UP000019086">
    <property type="component" value="Chromosome"/>
</dbReference>
<dbReference type="AlphaFoldDB" id="W0R8K1"/>
<reference evidence="5" key="1">
    <citation type="submission" date="2013-12" db="EMBL/GenBank/DDBJ databases">
        <title>Annotation of the Bibersteinia trehalosi USDA-ARS-USMARC-190 complete genome.</title>
        <authorList>
            <person name="Harhay G.P."/>
            <person name="McVey S."/>
            <person name="Clawson M.L."/>
            <person name="Bono J."/>
            <person name="Heaton M.P."/>
            <person name="Chitko-Mckown C.G."/>
            <person name="Harhay D.M."/>
            <person name="Smith T.P.L."/>
        </authorList>
    </citation>
    <scope>NUCLEOTIDE SEQUENCE [LARGE SCALE GENOMIC DNA]</scope>
    <source>
        <strain evidence="5">USDA-ARS-USMARC-190</strain>
    </source>
</reference>
<organism evidence="5">
    <name type="scientific">Bibersteinia trehalosi USDA-ARS-USMARC-190</name>
    <dbReference type="NCBI Taxonomy" id="1263832"/>
    <lineage>
        <taxon>Bacteria</taxon>
        <taxon>Pseudomonadati</taxon>
        <taxon>Pseudomonadota</taxon>
        <taxon>Gammaproteobacteria</taxon>
        <taxon>Pasteurellales</taxon>
        <taxon>Pasteurellaceae</taxon>
        <taxon>Bibersteinia</taxon>
    </lineage>
</organism>
<dbReference type="PATRIC" id="fig|1263832.3.peg.2208"/>
<gene>
    <name evidence="5" type="ORF">F544_22210</name>
</gene>
<dbReference type="EMBL" id="CP006956">
    <property type="protein sequence ID" value="AHG87449.1"/>
    <property type="molecule type" value="Genomic_DNA"/>
</dbReference>
<feature type="domain" description="Autotransporter" evidence="4">
    <location>
        <begin position="544"/>
        <end position="796"/>
    </location>
</feature>
<keyword evidence="3" id="KW-0732">Signal</keyword>
<evidence type="ECO:0000256" key="2">
    <source>
        <dbReference type="ARBA" id="ARBA00022525"/>
    </source>
</evidence>
<dbReference type="SUPFAM" id="SSF51126">
    <property type="entry name" value="Pectin lyase-like"/>
    <property type="match status" value="1"/>
</dbReference>
<dbReference type="InterPro" id="IPR005546">
    <property type="entry name" value="Autotransporte_beta"/>
</dbReference>
<protein>
    <recommendedName>
        <fullName evidence="4">Autotransporter domain-containing protein</fullName>
    </recommendedName>
</protein>
<dbReference type="InterPro" id="IPR011050">
    <property type="entry name" value="Pectin_lyase_fold/virulence"/>
</dbReference>
<evidence type="ECO:0000259" key="4">
    <source>
        <dbReference type="PROSITE" id="PS51208"/>
    </source>
</evidence>
<dbReference type="Pfam" id="PF03212">
    <property type="entry name" value="Pertactin"/>
    <property type="match status" value="1"/>
</dbReference>